<dbReference type="RefSeq" id="WP_191210709.1">
    <property type="nucleotide sequence ID" value="NZ_BAABKL010000050.1"/>
</dbReference>
<dbReference type="Gene3D" id="2.40.110.10">
    <property type="entry name" value="Butyryl-CoA Dehydrogenase, subunit A, domain 2"/>
    <property type="match status" value="1"/>
</dbReference>
<dbReference type="InterPro" id="IPR009100">
    <property type="entry name" value="AcylCoA_DH/oxidase_NM_dom_sf"/>
</dbReference>
<evidence type="ECO:0000259" key="6">
    <source>
        <dbReference type="Pfam" id="PF00441"/>
    </source>
</evidence>
<feature type="domain" description="Acyl-CoA dehydrogenase/oxidase C-terminal" evidence="6">
    <location>
        <begin position="253"/>
        <end position="364"/>
    </location>
</feature>
<dbReference type="Pfam" id="PF00441">
    <property type="entry name" value="Acyl-CoA_dh_1"/>
    <property type="match status" value="1"/>
</dbReference>
<dbReference type="InterPro" id="IPR009075">
    <property type="entry name" value="AcylCo_DH/oxidase_C"/>
</dbReference>
<evidence type="ECO:0000259" key="7">
    <source>
        <dbReference type="Pfam" id="PF02770"/>
    </source>
</evidence>
<dbReference type="SUPFAM" id="SSF56645">
    <property type="entry name" value="Acyl-CoA dehydrogenase NM domain-like"/>
    <property type="match status" value="1"/>
</dbReference>
<dbReference type="EMBL" id="JACXYU010000009">
    <property type="protein sequence ID" value="MBD3933429.1"/>
    <property type="molecule type" value="Genomic_DNA"/>
</dbReference>
<dbReference type="GO" id="GO:0003995">
    <property type="term" value="F:acyl-CoA dehydrogenase activity"/>
    <property type="evidence" value="ECO:0007669"/>
    <property type="project" value="TreeGrafter"/>
</dbReference>
<dbReference type="GO" id="GO:0050660">
    <property type="term" value="F:flavin adenine dinucleotide binding"/>
    <property type="evidence" value="ECO:0007669"/>
    <property type="project" value="InterPro"/>
</dbReference>
<evidence type="ECO:0000259" key="8">
    <source>
        <dbReference type="Pfam" id="PF02771"/>
    </source>
</evidence>
<dbReference type="InterPro" id="IPR037069">
    <property type="entry name" value="AcylCoA_DH/ox_N_sf"/>
</dbReference>
<comment type="caution">
    <text evidence="9">The sequence shown here is derived from an EMBL/GenBank/DDBJ whole genome shotgun (WGS) entry which is preliminary data.</text>
</comment>
<comment type="cofactor">
    <cofactor evidence="1 5">
        <name>FAD</name>
        <dbReference type="ChEBI" id="CHEBI:57692"/>
    </cofactor>
</comment>
<sequence length="381" mass="39988">MATADGLTRPAVPSRTELAGRYAELCETLRRCAPQADTDDALPEAVFEALRSSGILGAAIATEYGGHGGDAELTNRLIELVATADPSVAIILFQHYAVSARISEWGTPAQRDRYLPKLADGSWIAASAWSESGAGADKRNLATRARRVDGAWVLDGAKTFTTGAGLAQVYLVLAQSSEPTRTISTYGSDGQTFYLIEADNPGLVANTGMDLVGMRASATGFVELAGCRVADSAVLGPVGDAVRIIAGVRESGATLGAVSLGIAEAAYRLAYTHAVRRGLDGQQAVRFRLVDLEAKVCAARALVDSSGRRDTADPGVTTLHSKLHASQVSEEVTAEALRLLGSAGFLRDHPLNKLARDARAVGLMGPINDLCRELVSAPWTS</sequence>
<keyword evidence="10" id="KW-1185">Reference proteome</keyword>
<evidence type="ECO:0000256" key="1">
    <source>
        <dbReference type="ARBA" id="ARBA00001974"/>
    </source>
</evidence>
<feature type="domain" description="Acyl-CoA dehydrogenase/oxidase N-terminal" evidence="8">
    <location>
        <begin position="30"/>
        <end position="121"/>
    </location>
</feature>
<keyword evidence="5" id="KW-0560">Oxidoreductase</keyword>
<organism evidence="9 10">
    <name type="scientific">Streptomyces chumphonensis</name>
    <dbReference type="NCBI Taxonomy" id="1214925"/>
    <lineage>
        <taxon>Bacteria</taxon>
        <taxon>Bacillati</taxon>
        <taxon>Actinomycetota</taxon>
        <taxon>Actinomycetes</taxon>
        <taxon>Kitasatosporales</taxon>
        <taxon>Streptomycetaceae</taxon>
        <taxon>Streptomyces</taxon>
    </lineage>
</organism>
<dbReference type="PANTHER" id="PTHR43884:SF12">
    <property type="entry name" value="ISOVALERYL-COA DEHYDROGENASE, MITOCHONDRIAL-RELATED"/>
    <property type="match status" value="1"/>
</dbReference>
<dbReference type="InterPro" id="IPR036250">
    <property type="entry name" value="AcylCo_DH-like_C"/>
</dbReference>
<dbReference type="PANTHER" id="PTHR43884">
    <property type="entry name" value="ACYL-COA DEHYDROGENASE"/>
    <property type="match status" value="1"/>
</dbReference>
<gene>
    <name evidence="9" type="ORF">IF129_17955</name>
</gene>
<dbReference type="Gene3D" id="1.10.540.10">
    <property type="entry name" value="Acyl-CoA dehydrogenase/oxidase, N-terminal domain"/>
    <property type="match status" value="1"/>
</dbReference>
<dbReference type="InterPro" id="IPR013786">
    <property type="entry name" value="AcylCoA_DH/ox_N"/>
</dbReference>
<evidence type="ECO:0000313" key="9">
    <source>
        <dbReference type="EMBL" id="MBD3933429.1"/>
    </source>
</evidence>
<dbReference type="Proteomes" id="UP000632289">
    <property type="component" value="Unassembled WGS sequence"/>
</dbReference>
<dbReference type="AlphaFoldDB" id="A0A927F0M7"/>
<dbReference type="SUPFAM" id="SSF47203">
    <property type="entry name" value="Acyl-CoA dehydrogenase C-terminal domain-like"/>
    <property type="match status" value="1"/>
</dbReference>
<name>A0A927F0M7_9ACTN</name>
<dbReference type="Gene3D" id="1.20.140.10">
    <property type="entry name" value="Butyryl-CoA Dehydrogenase, subunit A, domain 3"/>
    <property type="match status" value="1"/>
</dbReference>
<evidence type="ECO:0000313" key="10">
    <source>
        <dbReference type="Proteomes" id="UP000632289"/>
    </source>
</evidence>
<comment type="similarity">
    <text evidence="2 5">Belongs to the acyl-CoA dehydrogenase family.</text>
</comment>
<evidence type="ECO:0000256" key="3">
    <source>
        <dbReference type="ARBA" id="ARBA00022630"/>
    </source>
</evidence>
<dbReference type="Pfam" id="PF02771">
    <property type="entry name" value="Acyl-CoA_dh_N"/>
    <property type="match status" value="1"/>
</dbReference>
<dbReference type="Pfam" id="PF02770">
    <property type="entry name" value="Acyl-CoA_dh_M"/>
    <property type="match status" value="1"/>
</dbReference>
<protein>
    <submittedName>
        <fullName evidence="9">Acyl-CoA dehydrogenase family protein</fullName>
    </submittedName>
</protein>
<keyword evidence="4 5" id="KW-0274">FAD</keyword>
<feature type="domain" description="Acyl-CoA oxidase/dehydrogenase middle" evidence="7">
    <location>
        <begin position="127"/>
        <end position="224"/>
    </location>
</feature>
<evidence type="ECO:0000256" key="2">
    <source>
        <dbReference type="ARBA" id="ARBA00009347"/>
    </source>
</evidence>
<accession>A0A927F0M7</accession>
<evidence type="ECO:0000256" key="4">
    <source>
        <dbReference type="ARBA" id="ARBA00022827"/>
    </source>
</evidence>
<keyword evidence="3 5" id="KW-0285">Flavoprotein</keyword>
<proteinExistence type="inferred from homology"/>
<dbReference type="InterPro" id="IPR046373">
    <property type="entry name" value="Acyl-CoA_Oxase/DH_mid-dom_sf"/>
</dbReference>
<evidence type="ECO:0000256" key="5">
    <source>
        <dbReference type="RuleBase" id="RU362125"/>
    </source>
</evidence>
<dbReference type="PIRSF" id="PIRSF016578">
    <property type="entry name" value="HsaA"/>
    <property type="match status" value="1"/>
</dbReference>
<reference evidence="9" key="1">
    <citation type="submission" date="2020-09" db="EMBL/GenBank/DDBJ databases">
        <title>Secondary metabolite and genome analysis of marine Streptomyces chumphonensis KK1-2T.</title>
        <authorList>
            <person name="Phongsopitanun W."/>
            <person name="Kanchanasin P."/>
            <person name="Pittayakhajonwut P."/>
            <person name="Suwanborirux K."/>
            <person name="Tanasupawat S."/>
        </authorList>
    </citation>
    <scope>NUCLEOTIDE SEQUENCE</scope>
    <source>
        <strain evidence="9">KK1-2</strain>
    </source>
</reference>
<dbReference type="InterPro" id="IPR006091">
    <property type="entry name" value="Acyl-CoA_Oxase/DH_mid-dom"/>
</dbReference>